<feature type="transmembrane region" description="Helical" evidence="1">
    <location>
        <begin position="112"/>
        <end position="129"/>
    </location>
</feature>
<keyword evidence="1" id="KW-0472">Membrane</keyword>
<evidence type="ECO:0000313" key="3">
    <source>
        <dbReference type="Proteomes" id="UP000679725"/>
    </source>
</evidence>
<reference evidence="2 3" key="1">
    <citation type="submission" date="2021-04" db="EMBL/GenBank/DDBJ databases">
        <authorList>
            <person name="Rodrigo-Torres L."/>
            <person name="Arahal R. D."/>
            <person name="Lucena T."/>
        </authorList>
    </citation>
    <scope>NUCLEOTIDE SEQUENCE [LARGE SCALE GENOMIC DNA]</scope>
    <source>
        <strain evidence="2 3">CECT 9623</strain>
    </source>
</reference>
<feature type="transmembrane region" description="Helical" evidence="1">
    <location>
        <begin position="326"/>
        <end position="343"/>
    </location>
</feature>
<feature type="transmembrane region" description="Helical" evidence="1">
    <location>
        <begin position="35"/>
        <end position="54"/>
    </location>
</feature>
<feature type="transmembrane region" description="Helical" evidence="1">
    <location>
        <begin position="165"/>
        <end position="182"/>
    </location>
</feature>
<sequence length="537" mass="60946">MITFDYSPTVYWLIGYILAGAVVISAFYKPLSYKISLVAGIALLVLMRLPVIVFNRELNPDESQMLSHAITLFQDPVYWRSVDGTTIGPLDIYWLVIPRLLGFEINYTSGRIMGLISSAGALLFLFFALKNWFGERAARHIWLVPVILLSFTQEVDFVHYSSEQVPVLLLAICVWLLSRISVNNEHFKWNAYWLGFVAGAIPFAKLQAVPQAIVLVLGGFFYCYQSKTRKDYIPAISLALGGLTFPFIALIWMLAFGVFRDMIDFYLLGNAVYAGGEGFLGIPAQFLAIFKLSADFQAFTYILVLPILLGLIQIFRPADKKSSDLISRFTILFSVLASIYAVTKSGNDFIHYLNFCIIPWTLLAAFGIKKIEKWAILVPAALLIWFAGVDGVSYVKERRLNNFDSVNARTLAQSPVVQELMKYRKDKDYMVVWGWQCTYYVEAQLAEGTAENHTERSIFDLPVREIYRKRFMSDLARNKPAFILDAVGKNSFWVQDKKTQGIGSYPALNTYILNNYKYIGDFDGTDLYVRSDRAALR</sequence>
<dbReference type="Proteomes" id="UP000679725">
    <property type="component" value="Unassembled WGS sequence"/>
</dbReference>
<keyword evidence="3" id="KW-1185">Reference proteome</keyword>
<keyword evidence="1" id="KW-1133">Transmembrane helix</keyword>
<feature type="transmembrane region" description="Helical" evidence="1">
    <location>
        <begin position="375"/>
        <end position="395"/>
    </location>
</feature>
<proteinExistence type="predicted"/>
<name>A0ABN7RG26_9BACT</name>
<comment type="caution">
    <text evidence="2">The sequence shown here is derived from an EMBL/GenBank/DDBJ whole genome shotgun (WGS) entry which is preliminary data.</text>
</comment>
<organism evidence="2 3">
    <name type="scientific">Dyadobacter linearis</name>
    <dbReference type="NCBI Taxonomy" id="2823330"/>
    <lineage>
        <taxon>Bacteria</taxon>
        <taxon>Pseudomonadati</taxon>
        <taxon>Bacteroidota</taxon>
        <taxon>Cytophagia</taxon>
        <taxon>Cytophagales</taxon>
        <taxon>Spirosomataceae</taxon>
        <taxon>Dyadobacter</taxon>
    </lineage>
</organism>
<dbReference type="EMBL" id="CAJRAU010000009">
    <property type="protein sequence ID" value="CAG5073756.1"/>
    <property type="molecule type" value="Genomic_DNA"/>
</dbReference>
<feature type="transmembrane region" description="Helical" evidence="1">
    <location>
        <begin position="6"/>
        <end position="28"/>
    </location>
</feature>
<evidence type="ECO:0008006" key="4">
    <source>
        <dbReference type="Google" id="ProtNLM"/>
    </source>
</evidence>
<feature type="transmembrane region" description="Helical" evidence="1">
    <location>
        <begin position="349"/>
        <end position="368"/>
    </location>
</feature>
<feature type="transmembrane region" description="Helical" evidence="1">
    <location>
        <begin position="296"/>
        <end position="314"/>
    </location>
</feature>
<feature type="transmembrane region" description="Helical" evidence="1">
    <location>
        <begin position="194"/>
        <end position="220"/>
    </location>
</feature>
<feature type="transmembrane region" description="Helical" evidence="1">
    <location>
        <begin position="271"/>
        <end position="290"/>
    </location>
</feature>
<feature type="transmembrane region" description="Helical" evidence="1">
    <location>
        <begin position="232"/>
        <end position="259"/>
    </location>
</feature>
<gene>
    <name evidence="2" type="ORF">DYBT9623_04906</name>
</gene>
<dbReference type="RefSeq" id="WP_215236163.1">
    <property type="nucleotide sequence ID" value="NZ_CAJRAU010000009.1"/>
</dbReference>
<accession>A0ABN7RG26</accession>
<evidence type="ECO:0000313" key="2">
    <source>
        <dbReference type="EMBL" id="CAG5073756.1"/>
    </source>
</evidence>
<evidence type="ECO:0000256" key="1">
    <source>
        <dbReference type="SAM" id="Phobius"/>
    </source>
</evidence>
<protein>
    <recommendedName>
        <fullName evidence="4">Glycosyltransferase RgtA/B/C/D-like domain-containing protein</fullName>
    </recommendedName>
</protein>
<keyword evidence="1" id="KW-0812">Transmembrane</keyword>